<accession>A0A4Y2W2M6</accession>
<evidence type="ECO:0000313" key="1">
    <source>
        <dbReference type="EMBL" id="GBO31505.1"/>
    </source>
</evidence>
<gene>
    <name evidence="1" type="ORF">AVEN_201480_1</name>
</gene>
<organism evidence="1 2">
    <name type="scientific">Araneus ventricosus</name>
    <name type="common">Orbweaver spider</name>
    <name type="synonym">Epeira ventricosa</name>
    <dbReference type="NCBI Taxonomy" id="182803"/>
    <lineage>
        <taxon>Eukaryota</taxon>
        <taxon>Metazoa</taxon>
        <taxon>Ecdysozoa</taxon>
        <taxon>Arthropoda</taxon>
        <taxon>Chelicerata</taxon>
        <taxon>Arachnida</taxon>
        <taxon>Araneae</taxon>
        <taxon>Araneomorphae</taxon>
        <taxon>Entelegynae</taxon>
        <taxon>Araneoidea</taxon>
        <taxon>Araneidae</taxon>
        <taxon>Araneus</taxon>
    </lineage>
</organism>
<feature type="non-terminal residue" evidence="1">
    <location>
        <position position="25"/>
    </location>
</feature>
<sequence length="25" mass="2881">MGDAGHYIFDCTLTKEFHLKKPAEE</sequence>
<evidence type="ECO:0000313" key="2">
    <source>
        <dbReference type="Proteomes" id="UP000499080"/>
    </source>
</evidence>
<proteinExistence type="predicted"/>
<dbReference type="EMBL" id="BGPR01054815">
    <property type="protein sequence ID" value="GBO31505.1"/>
    <property type="molecule type" value="Genomic_DNA"/>
</dbReference>
<dbReference type="Proteomes" id="UP000499080">
    <property type="component" value="Unassembled WGS sequence"/>
</dbReference>
<reference evidence="1 2" key="1">
    <citation type="journal article" date="2019" name="Sci. Rep.">
        <title>Orb-weaving spider Araneus ventricosus genome elucidates the spidroin gene catalogue.</title>
        <authorList>
            <person name="Kono N."/>
            <person name="Nakamura H."/>
            <person name="Ohtoshi R."/>
            <person name="Moran D.A.P."/>
            <person name="Shinohara A."/>
            <person name="Yoshida Y."/>
            <person name="Fujiwara M."/>
            <person name="Mori M."/>
            <person name="Tomita M."/>
            <person name="Arakawa K."/>
        </authorList>
    </citation>
    <scope>NUCLEOTIDE SEQUENCE [LARGE SCALE GENOMIC DNA]</scope>
</reference>
<protein>
    <submittedName>
        <fullName evidence="1">Uncharacterized protein</fullName>
    </submittedName>
</protein>
<comment type="caution">
    <text evidence="1">The sequence shown here is derived from an EMBL/GenBank/DDBJ whole genome shotgun (WGS) entry which is preliminary data.</text>
</comment>
<dbReference type="AlphaFoldDB" id="A0A4Y2W2M6"/>
<keyword evidence="2" id="KW-1185">Reference proteome</keyword>
<name>A0A4Y2W2M6_ARAVE</name>